<dbReference type="EC" id="2.7.13.3" evidence="3"/>
<comment type="subcellular location">
    <subcellularLocation>
        <location evidence="2">Membrane</location>
        <topology evidence="2">Multi-pass membrane protein</topology>
    </subcellularLocation>
</comment>
<comment type="caution">
    <text evidence="14">The sequence shown here is derived from an EMBL/GenBank/DDBJ whole genome shotgun (WGS) entry which is preliminary data.</text>
</comment>
<keyword evidence="9" id="KW-0067">ATP-binding</keyword>
<dbReference type="Pfam" id="PF00512">
    <property type="entry name" value="HisKA"/>
    <property type="match status" value="1"/>
</dbReference>
<dbReference type="InterPro" id="IPR036890">
    <property type="entry name" value="HATPase_C_sf"/>
</dbReference>
<organism evidence="14 15">
    <name type="scientific">Rheinheimera maricola</name>
    <dbReference type="NCBI Taxonomy" id="2793282"/>
    <lineage>
        <taxon>Bacteria</taxon>
        <taxon>Pseudomonadati</taxon>
        <taxon>Pseudomonadota</taxon>
        <taxon>Gammaproteobacteria</taxon>
        <taxon>Chromatiales</taxon>
        <taxon>Chromatiaceae</taxon>
        <taxon>Rheinheimera</taxon>
    </lineage>
</organism>
<accession>A0ABS7XCH4</accession>
<comment type="catalytic activity">
    <reaction evidence="1">
        <text>ATP + protein L-histidine = ADP + protein N-phospho-L-histidine.</text>
        <dbReference type="EC" id="2.7.13.3"/>
    </reaction>
</comment>
<evidence type="ECO:0000256" key="5">
    <source>
        <dbReference type="ARBA" id="ARBA00022679"/>
    </source>
</evidence>
<dbReference type="RefSeq" id="WP_205313605.1">
    <property type="nucleotide sequence ID" value="NZ_JAERPS020000005.1"/>
</dbReference>
<keyword evidence="5" id="KW-0808">Transferase</keyword>
<dbReference type="EMBL" id="JAERPS020000005">
    <property type="protein sequence ID" value="MBZ9612765.1"/>
    <property type="molecule type" value="Genomic_DNA"/>
</dbReference>
<dbReference type="InterPro" id="IPR036097">
    <property type="entry name" value="HisK_dim/P_sf"/>
</dbReference>
<evidence type="ECO:0000256" key="1">
    <source>
        <dbReference type="ARBA" id="ARBA00000085"/>
    </source>
</evidence>
<evidence type="ECO:0000256" key="10">
    <source>
        <dbReference type="ARBA" id="ARBA00022989"/>
    </source>
</evidence>
<evidence type="ECO:0000313" key="14">
    <source>
        <dbReference type="EMBL" id="MBZ9612765.1"/>
    </source>
</evidence>
<dbReference type="Gene3D" id="3.30.565.10">
    <property type="entry name" value="Histidine kinase-like ATPase, C-terminal domain"/>
    <property type="match status" value="1"/>
</dbReference>
<dbReference type="InterPro" id="IPR005467">
    <property type="entry name" value="His_kinase_dom"/>
</dbReference>
<evidence type="ECO:0000256" key="8">
    <source>
        <dbReference type="ARBA" id="ARBA00022777"/>
    </source>
</evidence>
<evidence type="ECO:0000256" key="2">
    <source>
        <dbReference type="ARBA" id="ARBA00004141"/>
    </source>
</evidence>
<proteinExistence type="predicted"/>
<sequence>MTTNSIKFYLMLGINLLMLGALSLNAYIAYNDALHELDEIYDAELARSAKLISILLSDSHMMSANEQPVVVAVPHITDMGESLSAQQERLLDGHKYEGKIAFQAHHGDKLIMLSENAQQFPTVKRESGYHEITEHGTLWVTFSYFVPEQNLWVFTAQREDIREEMGAHIAQAQVRPILFMMLPLSLLIYLVIKLVLRPVNLLQQQVANKTPEQLHEIQLKLPAELQPVQSAINSLLQRIRSYLAQEKRFIADASHELRTPLSILQLHAQNLSSAKDATEVAEAVNAITEGSKRMSHLVDQLLSIARLDHLQQLNCTLIPLTPLLHESLSQLPLKLLDKVQWQLQLDDSCQLYGDSALLQSVLRNVLDNAAKYSVVDGIVLVTSHSKADITTICISNNGIVKPDASRLGDRFYRHPRHQSTEGAGLGLSIVNYIVKLHHGSINFTANNQHGLDVAILLPATLQLSTPTS</sequence>
<gene>
    <name evidence="14" type="ORF">I4W93_014295</name>
</gene>
<keyword evidence="12" id="KW-0472">Membrane</keyword>
<dbReference type="SMART" id="SM00388">
    <property type="entry name" value="HisKA"/>
    <property type="match status" value="1"/>
</dbReference>
<evidence type="ECO:0000256" key="12">
    <source>
        <dbReference type="SAM" id="Phobius"/>
    </source>
</evidence>
<evidence type="ECO:0000256" key="3">
    <source>
        <dbReference type="ARBA" id="ARBA00012438"/>
    </source>
</evidence>
<keyword evidence="11" id="KW-0902">Two-component regulatory system</keyword>
<evidence type="ECO:0000256" key="7">
    <source>
        <dbReference type="ARBA" id="ARBA00022741"/>
    </source>
</evidence>
<keyword evidence="6 12" id="KW-0812">Transmembrane</keyword>
<dbReference type="Gene3D" id="1.10.287.130">
    <property type="match status" value="1"/>
</dbReference>
<name>A0ABS7XCH4_9GAMM</name>
<evidence type="ECO:0000256" key="4">
    <source>
        <dbReference type="ARBA" id="ARBA00022553"/>
    </source>
</evidence>
<dbReference type="SMART" id="SM00387">
    <property type="entry name" value="HATPase_c"/>
    <property type="match status" value="1"/>
</dbReference>
<dbReference type="InterPro" id="IPR003594">
    <property type="entry name" value="HATPase_dom"/>
</dbReference>
<evidence type="ECO:0000256" key="9">
    <source>
        <dbReference type="ARBA" id="ARBA00022840"/>
    </source>
</evidence>
<keyword evidence="10 12" id="KW-1133">Transmembrane helix</keyword>
<evidence type="ECO:0000256" key="6">
    <source>
        <dbReference type="ARBA" id="ARBA00022692"/>
    </source>
</evidence>
<evidence type="ECO:0000256" key="11">
    <source>
        <dbReference type="ARBA" id="ARBA00023012"/>
    </source>
</evidence>
<protein>
    <recommendedName>
        <fullName evidence="3">histidine kinase</fullName>
        <ecNumber evidence="3">2.7.13.3</ecNumber>
    </recommendedName>
</protein>
<dbReference type="InterPro" id="IPR050428">
    <property type="entry name" value="TCS_sensor_his_kinase"/>
</dbReference>
<dbReference type="PANTHER" id="PTHR45436">
    <property type="entry name" value="SENSOR HISTIDINE KINASE YKOH"/>
    <property type="match status" value="1"/>
</dbReference>
<dbReference type="SUPFAM" id="SSF47384">
    <property type="entry name" value="Homodimeric domain of signal transducing histidine kinase"/>
    <property type="match status" value="1"/>
</dbReference>
<dbReference type="Pfam" id="PF02518">
    <property type="entry name" value="HATPase_c"/>
    <property type="match status" value="1"/>
</dbReference>
<evidence type="ECO:0000259" key="13">
    <source>
        <dbReference type="PROSITE" id="PS50109"/>
    </source>
</evidence>
<keyword evidence="4" id="KW-0597">Phosphoprotein</keyword>
<keyword evidence="7" id="KW-0547">Nucleotide-binding</keyword>
<dbReference type="Proteomes" id="UP000663814">
    <property type="component" value="Unassembled WGS sequence"/>
</dbReference>
<dbReference type="SUPFAM" id="SSF55874">
    <property type="entry name" value="ATPase domain of HSP90 chaperone/DNA topoisomerase II/histidine kinase"/>
    <property type="match status" value="1"/>
</dbReference>
<feature type="domain" description="Histidine kinase" evidence="13">
    <location>
        <begin position="252"/>
        <end position="461"/>
    </location>
</feature>
<feature type="transmembrane region" description="Helical" evidence="12">
    <location>
        <begin position="6"/>
        <end position="30"/>
    </location>
</feature>
<dbReference type="CDD" id="cd00082">
    <property type="entry name" value="HisKA"/>
    <property type="match status" value="1"/>
</dbReference>
<reference evidence="14 15" key="1">
    <citation type="submission" date="2021-08" db="EMBL/GenBank/DDBJ databases">
        <title>Rheinheimera aquimaris sp. nov., isolated from seawater of the East Sea in Korea.</title>
        <authorList>
            <person name="Kim K.H."/>
            <person name="Wenting R."/>
            <person name="Kim K.R."/>
            <person name="Jeon C.O."/>
        </authorList>
    </citation>
    <scope>NUCLEOTIDE SEQUENCE [LARGE SCALE GENOMIC DNA]</scope>
    <source>
        <strain evidence="14 15">MA-13</strain>
    </source>
</reference>
<dbReference type="PROSITE" id="PS50109">
    <property type="entry name" value="HIS_KIN"/>
    <property type="match status" value="1"/>
</dbReference>
<dbReference type="PANTHER" id="PTHR45436:SF14">
    <property type="entry name" value="SENSOR PROTEIN QSEC"/>
    <property type="match status" value="1"/>
</dbReference>
<keyword evidence="8" id="KW-0418">Kinase</keyword>
<evidence type="ECO:0000313" key="15">
    <source>
        <dbReference type="Proteomes" id="UP000663814"/>
    </source>
</evidence>
<dbReference type="InterPro" id="IPR003661">
    <property type="entry name" value="HisK_dim/P_dom"/>
</dbReference>
<keyword evidence="15" id="KW-1185">Reference proteome</keyword>